<dbReference type="EMBL" id="CAJJDP010000151">
    <property type="protein sequence ID" value="CAD8209962.1"/>
    <property type="molecule type" value="Genomic_DNA"/>
</dbReference>
<dbReference type="OrthoDB" id="10321822at2759"/>
<accession>A0A8S1YDP7</accession>
<keyword evidence="1" id="KW-1133">Transmembrane helix</keyword>
<feature type="transmembrane region" description="Helical" evidence="1">
    <location>
        <begin position="7"/>
        <end position="25"/>
    </location>
</feature>
<name>A0A8S1YDP7_PAROT</name>
<protein>
    <submittedName>
        <fullName evidence="2">Uncharacterized protein</fullName>
    </submittedName>
</protein>
<feature type="transmembrane region" description="Helical" evidence="1">
    <location>
        <begin position="31"/>
        <end position="49"/>
    </location>
</feature>
<dbReference type="Proteomes" id="UP000683925">
    <property type="component" value="Unassembled WGS sequence"/>
</dbReference>
<keyword evidence="3" id="KW-1185">Reference proteome</keyword>
<evidence type="ECO:0000313" key="2">
    <source>
        <dbReference type="EMBL" id="CAD8209962.1"/>
    </source>
</evidence>
<comment type="caution">
    <text evidence="2">The sequence shown here is derived from an EMBL/GenBank/DDBJ whole genome shotgun (WGS) entry which is preliminary data.</text>
</comment>
<organism evidence="2 3">
    <name type="scientific">Paramecium octaurelia</name>
    <dbReference type="NCBI Taxonomy" id="43137"/>
    <lineage>
        <taxon>Eukaryota</taxon>
        <taxon>Sar</taxon>
        <taxon>Alveolata</taxon>
        <taxon>Ciliophora</taxon>
        <taxon>Intramacronucleata</taxon>
        <taxon>Oligohymenophorea</taxon>
        <taxon>Peniculida</taxon>
        <taxon>Parameciidae</taxon>
        <taxon>Paramecium</taxon>
    </lineage>
</organism>
<keyword evidence="1" id="KW-0472">Membrane</keyword>
<keyword evidence="1" id="KW-0812">Transmembrane</keyword>
<evidence type="ECO:0000256" key="1">
    <source>
        <dbReference type="SAM" id="Phobius"/>
    </source>
</evidence>
<dbReference type="AlphaFoldDB" id="A0A8S1YDP7"/>
<reference evidence="2" key="1">
    <citation type="submission" date="2021-01" db="EMBL/GenBank/DDBJ databases">
        <authorList>
            <consortium name="Genoscope - CEA"/>
            <person name="William W."/>
        </authorList>
    </citation>
    <scope>NUCLEOTIDE SEQUENCE</scope>
</reference>
<proteinExistence type="predicted"/>
<evidence type="ECO:0000313" key="3">
    <source>
        <dbReference type="Proteomes" id="UP000683925"/>
    </source>
</evidence>
<sequence length="95" mass="11146">MLRINFACFLYFEAFISFELIWTSLHTKNSLLWIPIMLHYVGIILKLALIKYSDYKVLWITGVGNDGVIMGLLNGGNQDLTYLYAYQFEIYRCSY</sequence>
<gene>
    <name evidence="2" type="ORF">POCTA_138.1.T1490067</name>
</gene>